<dbReference type="InterPro" id="IPR006976">
    <property type="entry name" value="VanZ-like"/>
</dbReference>
<feature type="transmembrane region" description="Helical" evidence="1">
    <location>
        <begin position="34"/>
        <end position="51"/>
    </location>
</feature>
<gene>
    <name evidence="3" type="ORF">Q5716_12455</name>
</gene>
<evidence type="ECO:0000256" key="1">
    <source>
        <dbReference type="SAM" id="Phobius"/>
    </source>
</evidence>
<dbReference type="PANTHER" id="PTHR36834">
    <property type="entry name" value="MEMBRANE PROTEIN-RELATED"/>
    <property type="match status" value="1"/>
</dbReference>
<dbReference type="RefSeq" id="WP_305003471.1">
    <property type="nucleotide sequence ID" value="NZ_JAUQUB010000003.1"/>
</dbReference>
<feature type="transmembrane region" description="Helical" evidence="1">
    <location>
        <begin position="97"/>
        <end position="117"/>
    </location>
</feature>
<keyword evidence="1" id="KW-0472">Membrane</keyword>
<dbReference type="Proteomes" id="UP001241072">
    <property type="component" value="Unassembled WGS sequence"/>
</dbReference>
<keyword evidence="1" id="KW-0812">Transmembrane</keyword>
<feature type="domain" description="VanZ-like" evidence="2">
    <location>
        <begin position="36"/>
        <end position="146"/>
    </location>
</feature>
<dbReference type="InterPro" id="IPR053150">
    <property type="entry name" value="Teicoplanin_resist-assoc"/>
</dbReference>
<feature type="transmembrane region" description="Helical" evidence="1">
    <location>
        <begin position="129"/>
        <end position="147"/>
    </location>
</feature>
<evidence type="ECO:0000259" key="2">
    <source>
        <dbReference type="Pfam" id="PF04892"/>
    </source>
</evidence>
<feature type="transmembrane region" description="Helical" evidence="1">
    <location>
        <begin position="71"/>
        <end position="90"/>
    </location>
</feature>
<name>A0ABT9BPU1_9MICO</name>
<evidence type="ECO:0000313" key="4">
    <source>
        <dbReference type="Proteomes" id="UP001241072"/>
    </source>
</evidence>
<organism evidence="3 4">
    <name type="scientific">Antiquaquibacter soli</name>
    <dbReference type="NCBI Taxonomy" id="3064523"/>
    <lineage>
        <taxon>Bacteria</taxon>
        <taxon>Bacillati</taxon>
        <taxon>Actinomycetota</taxon>
        <taxon>Actinomycetes</taxon>
        <taxon>Micrococcales</taxon>
        <taxon>Microbacteriaceae</taxon>
        <taxon>Antiquaquibacter</taxon>
    </lineage>
</organism>
<sequence>MTDRFAYPLFAAVLVALAVYGVVRAITHARGRRLAWAAVVVWMLATVFMTVRPGTGRGVRLNLVPWPDGRGSAFDAILNTGVFVPLGLLLATLGWRLVLALAAGLAVSLTIEVVQYVSDLGRTADVNDLITNTLGAGIGWGAAWLLMSLRSRPRGG</sequence>
<keyword evidence="4" id="KW-1185">Reference proteome</keyword>
<protein>
    <submittedName>
        <fullName evidence="3">VanZ family protein</fullName>
    </submittedName>
</protein>
<feature type="transmembrane region" description="Helical" evidence="1">
    <location>
        <begin position="6"/>
        <end position="27"/>
    </location>
</feature>
<proteinExistence type="predicted"/>
<keyword evidence="1" id="KW-1133">Transmembrane helix</keyword>
<reference evidence="3 4" key="1">
    <citation type="submission" date="2023-07" db="EMBL/GenBank/DDBJ databases">
        <title>Protaetiibacter sp. nov WY-16 isolated from soil.</title>
        <authorList>
            <person name="Liu B."/>
            <person name="Wan Y."/>
        </authorList>
    </citation>
    <scope>NUCLEOTIDE SEQUENCE [LARGE SCALE GENOMIC DNA]</scope>
    <source>
        <strain evidence="3 4">WY-16</strain>
    </source>
</reference>
<evidence type="ECO:0000313" key="3">
    <source>
        <dbReference type="EMBL" id="MDO7883041.1"/>
    </source>
</evidence>
<accession>A0ABT9BPU1</accession>
<dbReference type="PANTHER" id="PTHR36834:SF1">
    <property type="entry name" value="INTEGRAL MEMBRANE PROTEIN"/>
    <property type="match status" value="1"/>
</dbReference>
<dbReference type="EMBL" id="JAUQUB010000003">
    <property type="protein sequence ID" value="MDO7883041.1"/>
    <property type="molecule type" value="Genomic_DNA"/>
</dbReference>
<comment type="caution">
    <text evidence="3">The sequence shown here is derived from an EMBL/GenBank/DDBJ whole genome shotgun (WGS) entry which is preliminary data.</text>
</comment>
<dbReference type="Pfam" id="PF04892">
    <property type="entry name" value="VanZ"/>
    <property type="match status" value="1"/>
</dbReference>